<comment type="caution">
    <text evidence="1">The sequence shown here is derived from an EMBL/GenBank/DDBJ whole genome shotgun (WGS) entry which is preliminary data.</text>
</comment>
<sequence>MSYFPRADDYALAPGYDHTPAGLNDFIFNHDTSQTVPITEDSLSDTPSFHNDFDDIRPFSSPNKNYIFSTKYEKFHVTPHHRAGYYTFPISFPETKTVPAPAIAETICNVSSVASTSNGNPISSVNTDNWENIPELYILLIPQSAIYEGSRLNQPSRIKIWKKNLQPLAVGSDGWLAHMKEIYDHHGTMTKYEQERIIAKIQWDTTPDQGEYRKNLCNLVIEVTDAQYNYETKLLEILSEVIPELPTVSGSLKQSERKKREK</sequence>
<accession>A0A2N0NMV3</accession>
<dbReference type="VEuPathDB" id="FungiDB:FUN_005389"/>
<protein>
    <submittedName>
        <fullName evidence="1">Uncharacterized protein</fullName>
    </submittedName>
</protein>
<dbReference type="EMBL" id="LLXJ01004352">
    <property type="protein sequence ID" value="PKB95885.1"/>
    <property type="molecule type" value="Genomic_DNA"/>
</dbReference>
<reference evidence="1 2" key="1">
    <citation type="submission" date="2016-04" db="EMBL/GenBank/DDBJ databases">
        <title>Genome analyses suggest a sexual origin of heterokaryosis in a supposedly ancient asexual fungus.</title>
        <authorList>
            <person name="Ropars J."/>
            <person name="Sedzielewska K."/>
            <person name="Noel J."/>
            <person name="Charron P."/>
            <person name="Farinelli L."/>
            <person name="Marton T."/>
            <person name="Kruger M."/>
            <person name="Pelin A."/>
            <person name="Brachmann A."/>
            <person name="Corradi N."/>
        </authorList>
    </citation>
    <scope>NUCLEOTIDE SEQUENCE [LARGE SCALE GENOMIC DNA]</scope>
    <source>
        <strain evidence="1 2">A5</strain>
    </source>
</reference>
<name>A0A2N0NMV3_9GLOM</name>
<organism evidence="1 2">
    <name type="scientific">Rhizophagus irregularis</name>
    <dbReference type="NCBI Taxonomy" id="588596"/>
    <lineage>
        <taxon>Eukaryota</taxon>
        <taxon>Fungi</taxon>
        <taxon>Fungi incertae sedis</taxon>
        <taxon>Mucoromycota</taxon>
        <taxon>Glomeromycotina</taxon>
        <taxon>Glomeromycetes</taxon>
        <taxon>Glomerales</taxon>
        <taxon>Glomeraceae</taxon>
        <taxon>Rhizophagus</taxon>
    </lineage>
</organism>
<dbReference type="Proteomes" id="UP000232722">
    <property type="component" value="Unassembled WGS sequence"/>
</dbReference>
<proteinExistence type="predicted"/>
<evidence type="ECO:0000313" key="2">
    <source>
        <dbReference type="Proteomes" id="UP000232722"/>
    </source>
</evidence>
<gene>
    <name evidence="1" type="ORF">RhiirA5_507134</name>
</gene>
<dbReference type="VEuPathDB" id="FungiDB:RhiirA1_459096"/>
<dbReference type="AlphaFoldDB" id="A0A2N0NMV3"/>
<evidence type="ECO:0000313" key="1">
    <source>
        <dbReference type="EMBL" id="PKB95885.1"/>
    </source>
</evidence>
<reference evidence="1 2" key="2">
    <citation type="submission" date="2017-09" db="EMBL/GenBank/DDBJ databases">
        <title>Extensive intraspecific genome diversity in a model arbuscular mycorrhizal fungus.</title>
        <authorList>
            <person name="Chen E.C."/>
            <person name="Morin E."/>
            <person name="Beaudet D."/>
            <person name="Noel J."/>
            <person name="Ndikumana S."/>
            <person name="Charron P."/>
            <person name="St-Onge C."/>
            <person name="Giorgi J."/>
            <person name="Grigoriev I.V."/>
            <person name="Roux C."/>
            <person name="Martin F.M."/>
            <person name="Corradi N."/>
        </authorList>
    </citation>
    <scope>NUCLEOTIDE SEQUENCE [LARGE SCALE GENOMIC DNA]</scope>
    <source>
        <strain evidence="1 2">A5</strain>
    </source>
</reference>